<name>A0A0G0NMJ0_9BACT</name>
<evidence type="ECO:0000313" key="1">
    <source>
        <dbReference type="EMBL" id="KKQ87094.1"/>
    </source>
</evidence>
<comment type="caution">
    <text evidence="1">The sequence shown here is derived from an EMBL/GenBank/DDBJ whole genome shotgun (WGS) entry which is preliminary data.</text>
</comment>
<evidence type="ECO:0000313" key="2">
    <source>
        <dbReference type="Proteomes" id="UP000033944"/>
    </source>
</evidence>
<dbReference type="AlphaFoldDB" id="A0A0G0NMJ0"/>
<sequence>MAGNEREVFGGCSETVSRQPVELETGVRLPSPTHMKDFEQIIYLESEAKRRLNQKGLSGIKPPLALNQAENLVENWKISWDNLEVKPRALEVNRARRLINSLKPIVTDLEVAKTELATKVASEIGIEYCEANQAALLGAGAILSIDKFSPTTPNPDKTIIFTSISNTLRESGQMELLMFSCPEIKAFWLNTDEPDSFINTEAKVNTATVDPKPINQLSRILGALDISSRLNIVVGELDEESYIFPVLGNFGVDVQRLTERRSEYLQSFKSLIAKTYPGTNLQILSWSEIANSGLIVLDKLPSLSFIVDESRRMKDFFKPGGYYDGLPEPNPQQLIQMARLKMQTYTRQGNTLKKLFPNAIGIQNESPALLRTLMINAGLKAEAQETIPYIYPFNERRNIY</sequence>
<protein>
    <submittedName>
        <fullName evidence="1">Uncharacterized protein</fullName>
    </submittedName>
</protein>
<accession>A0A0G0NMJ0</accession>
<dbReference type="EMBL" id="LBVN01000011">
    <property type="protein sequence ID" value="KKQ87094.1"/>
    <property type="molecule type" value="Genomic_DNA"/>
</dbReference>
<reference evidence="1 2" key="1">
    <citation type="journal article" date="2015" name="Nature">
        <title>rRNA introns, odd ribosomes, and small enigmatic genomes across a large radiation of phyla.</title>
        <authorList>
            <person name="Brown C.T."/>
            <person name="Hug L.A."/>
            <person name="Thomas B.C."/>
            <person name="Sharon I."/>
            <person name="Castelle C.J."/>
            <person name="Singh A."/>
            <person name="Wilkins M.J."/>
            <person name="Williams K.H."/>
            <person name="Banfield J.F."/>
        </authorList>
    </citation>
    <scope>NUCLEOTIDE SEQUENCE [LARGE SCALE GENOMIC DNA]</scope>
</reference>
<organism evidence="1 2">
    <name type="scientific">Candidatus Woesebacteria bacterium GW2011_GWB1_38_8b</name>
    <dbReference type="NCBI Taxonomy" id="1618571"/>
    <lineage>
        <taxon>Bacteria</taxon>
        <taxon>Candidatus Woeseibacteriota</taxon>
    </lineage>
</organism>
<gene>
    <name evidence="1" type="ORF">UT10_C0011G0025</name>
</gene>
<proteinExistence type="predicted"/>
<dbReference type="Proteomes" id="UP000033944">
    <property type="component" value="Unassembled WGS sequence"/>
</dbReference>